<sequence>MANPLTSQGILDLMSDLDLDWLKIYDDAMREGLKTRAELLFGNSDSLDETMKSNPNEMAIIYLAMKERLKCRSVVLKGVAKSLREVLKWEGEEDRLGERECERDYELELKMPRMLERYHALLDPRRVRMRKGAIAPKKVVGGNKPAKKDWSWTWDRGLGSKPDEKSEKWSKKMEMFEIEAASMVSTVPITPMPSIPSDSPTPQTLPILPTTPIPSISSITSTTPILSTSLTPPTPSTELDADYPWELDSGSKKSKFKQEKAPPINISERKELYPDDLYSGDLYSDDVKWTSPGSNPKSRDWFLTDKA</sequence>
<dbReference type="OrthoDB" id="3563166at2759"/>
<reference evidence="2 3" key="1">
    <citation type="submission" date="2017-12" db="EMBL/GenBank/DDBJ databases">
        <title>Comparative genomics of Botrytis spp.</title>
        <authorList>
            <person name="Valero-Jimenez C.A."/>
            <person name="Tapia P."/>
            <person name="Veloso J."/>
            <person name="Silva-Moreno E."/>
            <person name="Staats M."/>
            <person name="Valdes J.H."/>
            <person name="Van Kan J.A.L."/>
        </authorList>
    </citation>
    <scope>NUCLEOTIDE SEQUENCE [LARGE SCALE GENOMIC DNA]</scope>
    <source>
        <strain evidence="2 3">MUCL11595</strain>
    </source>
</reference>
<protein>
    <submittedName>
        <fullName evidence="2">Uncharacterized protein</fullName>
    </submittedName>
</protein>
<feature type="region of interest" description="Disordered" evidence="1">
    <location>
        <begin position="284"/>
        <end position="307"/>
    </location>
</feature>
<gene>
    <name evidence="2" type="ORF">BCON_0107g00360</name>
</gene>
<evidence type="ECO:0000313" key="3">
    <source>
        <dbReference type="Proteomes" id="UP000297527"/>
    </source>
</evidence>
<evidence type="ECO:0000313" key="2">
    <source>
        <dbReference type="EMBL" id="TGO54447.1"/>
    </source>
</evidence>
<accession>A0A4Z1ICP1</accession>
<feature type="compositionally biased region" description="Basic and acidic residues" evidence="1">
    <location>
        <begin position="297"/>
        <end position="307"/>
    </location>
</feature>
<keyword evidence="3" id="KW-1185">Reference proteome</keyword>
<evidence type="ECO:0000256" key="1">
    <source>
        <dbReference type="SAM" id="MobiDB-lite"/>
    </source>
</evidence>
<name>A0A4Z1ICP1_9HELO</name>
<feature type="region of interest" description="Disordered" evidence="1">
    <location>
        <begin position="139"/>
        <end position="169"/>
    </location>
</feature>
<feature type="region of interest" description="Disordered" evidence="1">
    <location>
        <begin position="189"/>
        <end position="272"/>
    </location>
</feature>
<dbReference type="AlphaFoldDB" id="A0A4Z1ICP1"/>
<organism evidence="2 3">
    <name type="scientific">Botryotinia convoluta</name>
    <dbReference type="NCBI Taxonomy" id="54673"/>
    <lineage>
        <taxon>Eukaryota</taxon>
        <taxon>Fungi</taxon>
        <taxon>Dikarya</taxon>
        <taxon>Ascomycota</taxon>
        <taxon>Pezizomycotina</taxon>
        <taxon>Leotiomycetes</taxon>
        <taxon>Helotiales</taxon>
        <taxon>Sclerotiniaceae</taxon>
        <taxon>Botryotinia</taxon>
    </lineage>
</organism>
<feature type="compositionally biased region" description="Low complexity" evidence="1">
    <location>
        <begin position="200"/>
        <end position="231"/>
    </location>
</feature>
<dbReference type="Proteomes" id="UP000297527">
    <property type="component" value="Unassembled WGS sequence"/>
</dbReference>
<dbReference type="EMBL" id="PQXN01000107">
    <property type="protein sequence ID" value="TGO54447.1"/>
    <property type="molecule type" value="Genomic_DNA"/>
</dbReference>
<comment type="caution">
    <text evidence="2">The sequence shown here is derived from an EMBL/GenBank/DDBJ whole genome shotgun (WGS) entry which is preliminary data.</text>
</comment>
<proteinExistence type="predicted"/>